<keyword evidence="5" id="KW-1185">Reference proteome</keyword>
<dbReference type="KEGG" id="cbau:H1R16_03930"/>
<dbReference type="Proteomes" id="UP000515349">
    <property type="component" value="Chromosome"/>
</dbReference>
<dbReference type="Proteomes" id="UP000539710">
    <property type="component" value="Unassembled WGS sequence"/>
</dbReference>
<evidence type="ECO:0000313" key="5">
    <source>
        <dbReference type="Proteomes" id="UP000539710"/>
    </source>
</evidence>
<reference evidence="4" key="2">
    <citation type="submission" date="2020-07" db="EMBL/GenBank/DDBJ databases">
        <title>Chryseobacterium sp.cx-624.</title>
        <authorList>
            <person name="Yang C."/>
        </authorList>
    </citation>
    <scope>NUCLEOTIDE SEQUENCE [LARGE SCALE GENOMIC DNA]</scope>
    <source>
        <strain evidence="4">cx-624</strain>
    </source>
</reference>
<feature type="chain" id="PRO_5044656316" description="Lipoprotein" evidence="1">
    <location>
        <begin position="22"/>
        <end position="150"/>
    </location>
</feature>
<evidence type="ECO:0000313" key="3">
    <source>
        <dbReference type="EMBL" id="QMS99165.1"/>
    </source>
</evidence>
<dbReference type="EMBL" id="CP059472">
    <property type="protein sequence ID" value="QMS99165.1"/>
    <property type="molecule type" value="Genomic_DNA"/>
</dbReference>
<dbReference type="RefSeq" id="WP_181887510.1">
    <property type="nucleotide sequence ID" value="NZ_CP059472.1"/>
</dbReference>
<protein>
    <recommendedName>
        <fullName evidence="6">Lipoprotein</fullName>
    </recommendedName>
</protein>
<evidence type="ECO:0008006" key="6">
    <source>
        <dbReference type="Google" id="ProtNLM"/>
    </source>
</evidence>
<name>A0A7D7QLI9_9FLAO</name>
<reference evidence="2" key="4">
    <citation type="submission" date="2020-07" db="EMBL/GenBank/DDBJ databases">
        <authorList>
            <person name="Yang C."/>
        </authorList>
    </citation>
    <scope>NUCLEOTIDE SEQUENCE</scope>
    <source>
        <strain evidence="2">Cx-624</strain>
    </source>
</reference>
<dbReference type="AlphaFoldDB" id="A0A7D7QLI9"/>
<proteinExistence type="predicted"/>
<evidence type="ECO:0000313" key="4">
    <source>
        <dbReference type="Proteomes" id="UP000515349"/>
    </source>
</evidence>
<keyword evidence="1" id="KW-0732">Signal</keyword>
<evidence type="ECO:0000256" key="1">
    <source>
        <dbReference type="SAM" id="SignalP"/>
    </source>
</evidence>
<reference evidence="5" key="3">
    <citation type="submission" date="2020-07" db="EMBL/GenBank/DDBJ databases">
        <title>Flavobacterium sp. xlx-214.</title>
        <authorList>
            <person name="Yang C."/>
        </authorList>
    </citation>
    <scope>NUCLEOTIDE SEQUENCE [LARGE SCALE GENOMIC DNA]</scope>
    <source>
        <strain evidence="5">CX-624</strain>
    </source>
</reference>
<dbReference type="PROSITE" id="PS51257">
    <property type="entry name" value="PROKAR_LIPOPROTEIN"/>
    <property type="match status" value="1"/>
</dbReference>
<reference evidence="3" key="1">
    <citation type="submission" date="2020-07" db="EMBL/GenBank/DDBJ databases">
        <title>Chryseobacterium sp. CX-624.</title>
        <authorList>
            <person name="Yang C."/>
        </authorList>
    </citation>
    <scope>NUCLEOTIDE SEQUENCE</scope>
    <source>
        <strain evidence="3">CX-624</strain>
    </source>
</reference>
<feature type="signal peptide" evidence="1">
    <location>
        <begin position="1"/>
        <end position="21"/>
    </location>
</feature>
<accession>A0A7D7QLI9</accession>
<dbReference type="EMBL" id="JACEUX010000003">
    <property type="protein sequence ID" value="MBA5247407.1"/>
    <property type="molecule type" value="Genomic_DNA"/>
</dbReference>
<sequence>MNKIRQIIPLFVLLLLTSCNAHKKYSDFDYSYSRSGGYAPVYENFLIKGNTAHYSFEGHGKKVKKDFKLSPEEIRVLEEVLTTNNFRMIQEDRKKLYDNIATAIVVKKGSNTASKSDASFIMPAHQQRWESVVKAFQDLIASKTQLIPAK</sequence>
<evidence type="ECO:0000313" key="2">
    <source>
        <dbReference type="EMBL" id="MBA5247407.1"/>
    </source>
</evidence>
<gene>
    <name evidence="3" type="ORF">H1R16_03930</name>
    <name evidence="2" type="ORF">H2507_09520</name>
</gene>
<organism evidence="3 4">
    <name type="scientific">Marnyiella aurantia</name>
    <dbReference type="NCBI Taxonomy" id="2758037"/>
    <lineage>
        <taxon>Bacteria</taxon>
        <taxon>Pseudomonadati</taxon>
        <taxon>Bacteroidota</taxon>
        <taxon>Flavobacteriia</taxon>
        <taxon>Flavobacteriales</taxon>
        <taxon>Weeksellaceae</taxon>
        <taxon>Marnyiella</taxon>
    </lineage>
</organism>